<feature type="compositionally biased region" description="Low complexity" evidence="1">
    <location>
        <begin position="57"/>
        <end position="70"/>
    </location>
</feature>
<sequence length="492" mass="55121">MSRNDYRKRKNQRLMRRFSRHLPTFAVLFILTVLIGGAIFAAGRFLLHGRSSSGSPAVPAAALSSAPDSSGQNVEEPSHAATTGEEAVPSDEVSRLIAEADRVAAGYDYDQAIQMIQENEKTAADSRGQEAISRYETAKAALVEADPTHITHVFFHSLIMDTSKAFDGDADSKGYNSVMTTKDEFLKILEAMYEKGYVLVRLHDVAYEQTDENGNTGFVYGKIMLPEGKKPFVMSQDDLCYYDYMLDDGFASRIVIGDDGKPTCEMTLADGTVSRGSYDLVPLLEDFIEAHPDFSYRGARAVLAFTGYQGILGYRTAASYSDSPTYEEDRRQAAEVAQCLRDNGWELASHSWGHLQLGVSSDGSGTFAISDERFITDTDKWEEEVESLIGPTDILLYPFGNDISDFHPYTSENSRFSYLMSKGFRYFCNVDASKPYWMQKGTDYFRMARRNLDGYRLYEDMVQTDPSKKHLTDLFDAADIFDSARPTPVTWY</sequence>
<dbReference type="InterPro" id="IPR051398">
    <property type="entry name" value="Polysacch_Deacetylase"/>
</dbReference>
<gene>
    <name evidence="2" type="ORF">H9716_04985</name>
</gene>
<dbReference type="PANTHER" id="PTHR34216">
    <property type="match status" value="1"/>
</dbReference>
<dbReference type="PANTHER" id="PTHR34216:SF3">
    <property type="entry name" value="POLY-BETA-1,6-N-ACETYL-D-GLUCOSAMINE N-DEACETYLASE"/>
    <property type="match status" value="1"/>
</dbReference>
<protein>
    <submittedName>
        <fullName evidence="2">Polysaccharide deacetylase</fullName>
    </submittedName>
</protein>
<name>A0A9D2L714_9FIRM</name>
<dbReference type="AlphaFoldDB" id="A0A9D2L714"/>
<feature type="region of interest" description="Disordered" evidence="1">
    <location>
        <begin position="57"/>
        <end position="92"/>
    </location>
</feature>
<reference evidence="2" key="2">
    <citation type="submission" date="2021-04" db="EMBL/GenBank/DDBJ databases">
        <authorList>
            <person name="Gilroy R."/>
        </authorList>
    </citation>
    <scope>NUCLEOTIDE SEQUENCE</scope>
    <source>
        <strain evidence="2">CHK188-4685</strain>
    </source>
</reference>
<organism evidence="2 3">
    <name type="scientific">Candidatus Enterocloster faecavium</name>
    <dbReference type="NCBI Taxonomy" id="2838560"/>
    <lineage>
        <taxon>Bacteria</taxon>
        <taxon>Bacillati</taxon>
        <taxon>Bacillota</taxon>
        <taxon>Clostridia</taxon>
        <taxon>Lachnospirales</taxon>
        <taxon>Lachnospiraceae</taxon>
        <taxon>Enterocloster</taxon>
    </lineage>
</organism>
<evidence type="ECO:0000313" key="3">
    <source>
        <dbReference type="Proteomes" id="UP000886804"/>
    </source>
</evidence>
<proteinExistence type="predicted"/>
<reference evidence="2" key="1">
    <citation type="journal article" date="2021" name="PeerJ">
        <title>Extensive microbial diversity within the chicken gut microbiome revealed by metagenomics and culture.</title>
        <authorList>
            <person name="Gilroy R."/>
            <person name="Ravi A."/>
            <person name="Getino M."/>
            <person name="Pursley I."/>
            <person name="Horton D.L."/>
            <person name="Alikhan N.F."/>
            <person name="Baker D."/>
            <person name="Gharbi K."/>
            <person name="Hall N."/>
            <person name="Watson M."/>
            <person name="Adriaenssens E.M."/>
            <person name="Foster-Nyarko E."/>
            <person name="Jarju S."/>
            <person name="Secka A."/>
            <person name="Antonio M."/>
            <person name="Oren A."/>
            <person name="Chaudhuri R.R."/>
            <person name="La Ragione R."/>
            <person name="Hildebrand F."/>
            <person name="Pallen M.J."/>
        </authorList>
    </citation>
    <scope>NUCLEOTIDE SEQUENCE</scope>
    <source>
        <strain evidence="2">CHK188-4685</strain>
    </source>
</reference>
<dbReference type="InterPro" id="IPR011330">
    <property type="entry name" value="Glyco_hydro/deAcase_b/a-brl"/>
</dbReference>
<comment type="caution">
    <text evidence="2">The sequence shown here is derived from an EMBL/GenBank/DDBJ whole genome shotgun (WGS) entry which is preliminary data.</text>
</comment>
<dbReference type="Proteomes" id="UP000886804">
    <property type="component" value="Unassembled WGS sequence"/>
</dbReference>
<dbReference type="GO" id="GO:0005975">
    <property type="term" value="P:carbohydrate metabolic process"/>
    <property type="evidence" value="ECO:0007669"/>
    <property type="project" value="InterPro"/>
</dbReference>
<evidence type="ECO:0000313" key="2">
    <source>
        <dbReference type="EMBL" id="HJB07202.1"/>
    </source>
</evidence>
<dbReference type="SUPFAM" id="SSF88713">
    <property type="entry name" value="Glycoside hydrolase/deacetylase"/>
    <property type="match status" value="1"/>
</dbReference>
<dbReference type="EMBL" id="DWYS01000059">
    <property type="protein sequence ID" value="HJB07202.1"/>
    <property type="molecule type" value="Genomic_DNA"/>
</dbReference>
<accession>A0A9D2L714</accession>
<dbReference type="Gene3D" id="3.20.20.370">
    <property type="entry name" value="Glycoside hydrolase/deacetylase"/>
    <property type="match status" value="1"/>
</dbReference>
<evidence type="ECO:0000256" key="1">
    <source>
        <dbReference type="SAM" id="MobiDB-lite"/>
    </source>
</evidence>